<sequence>MKATHQTQEVFVGGVGIGGEHPVRIQSMTNTETSNAAETIKQVRALARAGSELIRLTVNTPEAAKAVPHIKEHLLKEGITNPLIGDFHFNGHLLLVDYPDCAAALDKYRINPGTIHGGKLRDRRFQKMIEAAIRHKKPVRIGVNWGSLDRGLLAELMDENAKSKEPKSDKVVLCDAMVKSVLESSLLAEHYGLPADRIIVSAKTSAIDDLIFVNREIARCSTYPIHLGLTEAGLGIKGVVVSTVALTLLLQEGIGNTIRVSLTPGPGGLRTDEVRVCQEVLQALGLRKFAPAISACPGCGRTTSTFFVELAAKVDGHIRKRMPTWKTQYPGVENLRIAVMGCVVNGPGESKHADIGISLPGTNEAPRAPVYVDGAHFATLSGPTIAEDFCAIIEKYIAANPAPLMTDDLNQRMRGMKGAG</sequence>
<protein>
    <recommendedName>
        <fullName evidence="7">4-hydroxy-3-methylbut-2-en-1-yl diphosphate synthase (flavodoxin)</fullName>
        <ecNumber evidence="7">1.17.7.3</ecNumber>
    </recommendedName>
    <alternativeName>
        <fullName evidence="7">1-hydroxy-2-methyl-2-(E)-butenyl 4-diphosphate synthase</fullName>
    </alternativeName>
</protein>
<dbReference type="NCBIfam" id="TIGR00612">
    <property type="entry name" value="ispG_gcpE"/>
    <property type="match status" value="1"/>
</dbReference>
<dbReference type="UniPathway" id="UPA00056">
    <property type="reaction ID" value="UER00096"/>
</dbReference>
<evidence type="ECO:0000259" key="8">
    <source>
        <dbReference type="Pfam" id="PF04551"/>
    </source>
</evidence>
<dbReference type="Pfam" id="PF26540">
    <property type="entry name" value="GcpE_C"/>
    <property type="match status" value="1"/>
</dbReference>
<evidence type="ECO:0000313" key="11">
    <source>
        <dbReference type="Proteomes" id="UP000178587"/>
    </source>
</evidence>
<dbReference type="FunFam" id="3.30.413.10:FF:000012">
    <property type="entry name" value="4-hydroxy-3-methylbut-2-en-1-yl diphosphate synthase (flavodoxin)"/>
    <property type="match status" value="1"/>
</dbReference>
<comment type="similarity">
    <text evidence="7">Belongs to the IspG family.</text>
</comment>
<reference evidence="10 11" key="1">
    <citation type="journal article" date="2016" name="Nat. Commun.">
        <title>Thousands of microbial genomes shed light on interconnected biogeochemical processes in an aquifer system.</title>
        <authorList>
            <person name="Anantharaman K."/>
            <person name="Brown C.T."/>
            <person name="Hug L.A."/>
            <person name="Sharon I."/>
            <person name="Castelle C.J."/>
            <person name="Probst A.J."/>
            <person name="Thomas B.C."/>
            <person name="Singh A."/>
            <person name="Wilkins M.J."/>
            <person name="Karaoz U."/>
            <person name="Brodie E.L."/>
            <person name="Williams K.H."/>
            <person name="Hubbard S.S."/>
            <person name="Banfield J.F."/>
        </authorList>
    </citation>
    <scope>NUCLEOTIDE SEQUENCE [LARGE SCALE GENOMIC DNA]</scope>
</reference>
<dbReference type="PIRSF" id="PIRSF004640">
    <property type="entry name" value="IspG"/>
    <property type="match status" value="1"/>
</dbReference>
<dbReference type="SUPFAM" id="SSF56014">
    <property type="entry name" value="Nitrite and sulphite reductase 4Fe-4S domain-like"/>
    <property type="match status" value="1"/>
</dbReference>
<dbReference type="GO" id="GO:0005506">
    <property type="term" value="F:iron ion binding"/>
    <property type="evidence" value="ECO:0007669"/>
    <property type="project" value="InterPro"/>
</dbReference>
<comment type="function">
    <text evidence="7">Converts 2C-methyl-D-erythritol 2,4-cyclodiphosphate (ME-2,4cPP) into 1-hydroxy-2-methyl-2-(E)-butenyl 4-diphosphate.</text>
</comment>
<dbReference type="PANTHER" id="PTHR30454:SF0">
    <property type="entry name" value="4-HYDROXY-3-METHYLBUT-2-EN-1-YL DIPHOSPHATE SYNTHASE (FERREDOXIN), CHLOROPLASTIC"/>
    <property type="match status" value="1"/>
</dbReference>
<evidence type="ECO:0000256" key="2">
    <source>
        <dbReference type="ARBA" id="ARBA00022723"/>
    </source>
</evidence>
<comment type="cofactor">
    <cofactor evidence="7">
        <name>[4Fe-4S] cluster</name>
        <dbReference type="ChEBI" id="CHEBI:49883"/>
    </cofactor>
    <text evidence="7">Binds 1 [4Fe-4S] cluster.</text>
</comment>
<dbReference type="InterPro" id="IPR058578">
    <property type="entry name" value="IspG_TIM"/>
</dbReference>
<dbReference type="GO" id="GO:0141197">
    <property type="term" value="F:4-hydroxy-3-methylbut-2-enyl-diphosphate synthase activity (flavodoxin)"/>
    <property type="evidence" value="ECO:0007669"/>
    <property type="project" value="UniProtKB-EC"/>
</dbReference>
<comment type="caution">
    <text evidence="10">The sequence shown here is derived from an EMBL/GenBank/DDBJ whole genome shotgun (WGS) entry which is preliminary data.</text>
</comment>
<keyword evidence="2 7" id="KW-0479">Metal-binding</keyword>
<feature type="binding site" evidence="7">
    <location>
        <position position="342"/>
    </location>
    <ligand>
        <name>[4Fe-4S] cluster</name>
        <dbReference type="ChEBI" id="CHEBI:49883"/>
    </ligand>
</feature>
<keyword evidence="6 7" id="KW-0414">Isoprene biosynthesis</keyword>
<dbReference type="NCBIfam" id="NF001540">
    <property type="entry name" value="PRK00366.1"/>
    <property type="match status" value="1"/>
</dbReference>
<proteinExistence type="inferred from homology"/>
<dbReference type="Gene3D" id="3.20.20.20">
    <property type="entry name" value="Dihydropteroate synthase-like"/>
    <property type="match status" value="1"/>
</dbReference>
<dbReference type="Gene3D" id="3.30.413.10">
    <property type="entry name" value="Sulfite Reductase Hemoprotein, domain 1"/>
    <property type="match status" value="1"/>
</dbReference>
<feature type="binding site" evidence="7">
    <location>
        <position position="296"/>
    </location>
    <ligand>
        <name>[4Fe-4S] cluster</name>
        <dbReference type="ChEBI" id="CHEBI:49883"/>
    </ligand>
</feature>
<organism evidence="10 11">
    <name type="scientific">Candidatus Kaiserbacteria bacterium RIFCSPLOWO2_01_FULL_50_24</name>
    <dbReference type="NCBI Taxonomy" id="1798507"/>
    <lineage>
        <taxon>Bacteria</taxon>
        <taxon>Candidatus Kaiseribacteriota</taxon>
    </lineage>
</organism>
<dbReference type="Pfam" id="PF04551">
    <property type="entry name" value="GcpE"/>
    <property type="match status" value="1"/>
</dbReference>
<feature type="binding site" evidence="7">
    <location>
        <position position="299"/>
    </location>
    <ligand>
        <name>[4Fe-4S] cluster</name>
        <dbReference type="ChEBI" id="CHEBI:49883"/>
    </ligand>
</feature>
<dbReference type="AlphaFoldDB" id="A0A1F6EI21"/>
<evidence type="ECO:0000256" key="6">
    <source>
        <dbReference type="ARBA" id="ARBA00023229"/>
    </source>
</evidence>
<dbReference type="EC" id="1.17.7.3" evidence="7"/>
<keyword evidence="1 7" id="KW-0004">4Fe-4S</keyword>
<dbReference type="InterPro" id="IPR004588">
    <property type="entry name" value="IspG_bac-typ"/>
</dbReference>
<accession>A0A1F6EI21</accession>
<dbReference type="GO" id="GO:0046429">
    <property type="term" value="F:4-hydroxy-3-methylbut-2-en-1-yl diphosphate synthase activity (ferredoxin)"/>
    <property type="evidence" value="ECO:0007669"/>
    <property type="project" value="UniProtKB-UniRule"/>
</dbReference>
<gene>
    <name evidence="7" type="primary">ispG</name>
    <name evidence="10" type="ORF">A3A34_03380</name>
</gene>
<evidence type="ECO:0000313" key="10">
    <source>
        <dbReference type="EMBL" id="OGG73296.1"/>
    </source>
</evidence>
<feature type="domain" description="IspG C-terminal" evidence="9">
    <location>
        <begin position="293"/>
        <end position="394"/>
    </location>
</feature>
<dbReference type="GO" id="GO:0051539">
    <property type="term" value="F:4 iron, 4 sulfur cluster binding"/>
    <property type="evidence" value="ECO:0007669"/>
    <property type="project" value="UniProtKB-UniRule"/>
</dbReference>
<evidence type="ECO:0000256" key="1">
    <source>
        <dbReference type="ARBA" id="ARBA00022485"/>
    </source>
</evidence>
<evidence type="ECO:0000256" key="4">
    <source>
        <dbReference type="ARBA" id="ARBA00023004"/>
    </source>
</evidence>
<keyword evidence="5 7" id="KW-0411">Iron-sulfur</keyword>
<feature type="domain" description="IspG TIM-barrel" evidence="8">
    <location>
        <begin position="7"/>
        <end position="278"/>
    </location>
</feature>
<dbReference type="InterPro" id="IPR045854">
    <property type="entry name" value="NO2/SO3_Rdtase_4Fe4S_sf"/>
</dbReference>
<dbReference type="HAMAP" id="MF_00159">
    <property type="entry name" value="IspG"/>
    <property type="match status" value="1"/>
</dbReference>
<dbReference type="GO" id="GO:0019288">
    <property type="term" value="P:isopentenyl diphosphate biosynthetic process, methylerythritol 4-phosphate pathway"/>
    <property type="evidence" value="ECO:0007669"/>
    <property type="project" value="UniProtKB-UniRule"/>
</dbReference>
<keyword evidence="4 7" id="KW-0408">Iron</keyword>
<keyword evidence="3 7" id="KW-0560">Oxidoreductase</keyword>
<comment type="pathway">
    <text evidence="7">Isoprenoid biosynthesis; isopentenyl diphosphate biosynthesis via DXP pathway; isopentenyl diphosphate from 1-deoxy-D-xylulose 5-phosphate: step 5/6.</text>
</comment>
<dbReference type="InterPro" id="IPR058579">
    <property type="entry name" value="IspG_C"/>
</dbReference>
<comment type="catalytic activity">
    <reaction evidence="7">
        <text>(2E)-4-hydroxy-3-methylbut-2-enyl diphosphate + oxidized [flavodoxin] + H2O + 2 H(+) = 2-C-methyl-D-erythritol 2,4-cyclic diphosphate + reduced [flavodoxin]</text>
        <dbReference type="Rhea" id="RHEA:43604"/>
        <dbReference type="Rhea" id="RHEA-COMP:10622"/>
        <dbReference type="Rhea" id="RHEA-COMP:10623"/>
        <dbReference type="ChEBI" id="CHEBI:15377"/>
        <dbReference type="ChEBI" id="CHEBI:15378"/>
        <dbReference type="ChEBI" id="CHEBI:57618"/>
        <dbReference type="ChEBI" id="CHEBI:58210"/>
        <dbReference type="ChEBI" id="CHEBI:58483"/>
        <dbReference type="ChEBI" id="CHEBI:128753"/>
        <dbReference type="EC" id="1.17.7.3"/>
    </reaction>
</comment>
<dbReference type="PANTHER" id="PTHR30454">
    <property type="entry name" value="4-HYDROXY-3-METHYLBUT-2-EN-1-YL DIPHOSPHATE SYNTHASE"/>
    <property type="match status" value="1"/>
</dbReference>
<dbReference type="InterPro" id="IPR011005">
    <property type="entry name" value="Dihydropteroate_synth-like_sf"/>
</dbReference>
<evidence type="ECO:0000259" key="9">
    <source>
        <dbReference type="Pfam" id="PF26540"/>
    </source>
</evidence>
<dbReference type="EMBL" id="MFLU01000022">
    <property type="protein sequence ID" value="OGG73296.1"/>
    <property type="molecule type" value="Genomic_DNA"/>
</dbReference>
<dbReference type="STRING" id="1798507.A3A34_03380"/>
<dbReference type="InterPro" id="IPR016425">
    <property type="entry name" value="IspG_bac"/>
</dbReference>
<feature type="binding site" evidence="7">
    <location>
        <position position="349"/>
    </location>
    <ligand>
        <name>[4Fe-4S] cluster</name>
        <dbReference type="ChEBI" id="CHEBI:49883"/>
    </ligand>
</feature>
<name>A0A1F6EI21_9BACT</name>
<evidence type="ECO:0000256" key="3">
    <source>
        <dbReference type="ARBA" id="ARBA00023002"/>
    </source>
</evidence>
<evidence type="ECO:0000256" key="7">
    <source>
        <dbReference type="HAMAP-Rule" id="MF_00159"/>
    </source>
</evidence>
<dbReference type="Proteomes" id="UP000178587">
    <property type="component" value="Unassembled WGS sequence"/>
</dbReference>
<dbReference type="GO" id="GO:0016114">
    <property type="term" value="P:terpenoid biosynthetic process"/>
    <property type="evidence" value="ECO:0007669"/>
    <property type="project" value="InterPro"/>
</dbReference>
<evidence type="ECO:0000256" key="5">
    <source>
        <dbReference type="ARBA" id="ARBA00023014"/>
    </source>
</evidence>